<reference evidence="1" key="1">
    <citation type="submission" date="2023-07" db="EMBL/GenBank/DDBJ databases">
        <authorList>
            <consortium name="AG Swart"/>
            <person name="Singh M."/>
            <person name="Singh A."/>
            <person name="Seah K."/>
            <person name="Emmerich C."/>
        </authorList>
    </citation>
    <scope>NUCLEOTIDE SEQUENCE</scope>
    <source>
        <strain evidence="1">DP1</strain>
    </source>
</reference>
<evidence type="ECO:0008006" key="3">
    <source>
        <dbReference type="Google" id="ProtNLM"/>
    </source>
</evidence>
<dbReference type="InterPro" id="IPR027417">
    <property type="entry name" value="P-loop_NTPase"/>
</dbReference>
<organism evidence="1 2">
    <name type="scientific">Euplotes crassus</name>
    <dbReference type="NCBI Taxonomy" id="5936"/>
    <lineage>
        <taxon>Eukaryota</taxon>
        <taxon>Sar</taxon>
        <taxon>Alveolata</taxon>
        <taxon>Ciliophora</taxon>
        <taxon>Intramacronucleata</taxon>
        <taxon>Spirotrichea</taxon>
        <taxon>Hypotrichia</taxon>
        <taxon>Euplotida</taxon>
        <taxon>Euplotidae</taxon>
        <taxon>Moneuplotes</taxon>
    </lineage>
</organism>
<accession>A0AAD1XU96</accession>
<gene>
    <name evidence="1" type="ORF">ECRASSUSDP1_LOCUS20516</name>
</gene>
<keyword evidence="2" id="KW-1185">Reference proteome</keyword>
<dbReference type="Gene3D" id="3.40.50.300">
    <property type="entry name" value="P-loop containing nucleotide triphosphate hydrolases"/>
    <property type="match status" value="1"/>
</dbReference>
<name>A0AAD1XU96_EUPCR</name>
<proteinExistence type="predicted"/>
<dbReference type="Proteomes" id="UP001295684">
    <property type="component" value="Unassembled WGS sequence"/>
</dbReference>
<dbReference type="AlphaFoldDB" id="A0AAD1XU96"/>
<dbReference type="EMBL" id="CAMPGE010020926">
    <property type="protein sequence ID" value="CAI2379107.1"/>
    <property type="molecule type" value="Genomic_DNA"/>
</dbReference>
<comment type="caution">
    <text evidence="1">The sequence shown here is derived from an EMBL/GenBank/DDBJ whole genome shotgun (WGS) entry which is preliminary data.</text>
</comment>
<evidence type="ECO:0000313" key="1">
    <source>
        <dbReference type="EMBL" id="CAI2379107.1"/>
    </source>
</evidence>
<sequence length="255" mass="28897">MYGLGRLLHKRVTTTGNYLKRWPDTPRILVFGPPNVPVTKLSQRLAIDLGVPVLSMKNEFSKVQKYAGKNEYDHPFYQKVKDILDEGDQETISKEKIGLKLLRIAEYAQEGFVLNDFPKSVADAESLEELGGGMNAFVHVNMPEFFLAQIESAKYECSDCGAVYQREDIIDEDTGIVQKANYPADGFCDDCGSIHIKPATDPEAFESALKSYTQRKEELLDFYNYLGLLVDIDLRKGGLDDYERVKSNLQFNIKF</sequence>
<protein>
    <recommendedName>
        <fullName evidence="3">Adenylate kinase</fullName>
    </recommendedName>
</protein>
<evidence type="ECO:0000313" key="2">
    <source>
        <dbReference type="Proteomes" id="UP001295684"/>
    </source>
</evidence>